<dbReference type="VEuPathDB" id="FungiDB:F4678DRAFT_426584"/>
<dbReference type="EMBL" id="JANPWZ010000502">
    <property type="protein sequence ID" value="KAJ3576031.1"/>
    <property type="molecule type" value="Genomic_DNA"/>
</dbReference>
<comment type="caution">
    <text evidence="2">The sequence shown here is derived from an EMBL/GenBank/DDBJ whole genome shotgun (WGS) entry which is preliminary data.</text>
</comment>
<proteinExistence type="predicted"/>
<reference evidence="2" key="1">
    <citation type="submission" date="2022-07" db="EMBL/GenBank/DDBJ databases">
        <title>Genome Sequence of Xylaria arbuscula.</title>
        <authorList>
            <person name="Buettner E."/>
        </authorList>
    </citation>
    <scope>NUCLEOTIDE SEQUENCE</scope>
    <source>
        <strain evidence="2">VT107</strain>
    </source>
</reference>
<organism evidence="2 3">
    <name type="scientific">Xylaria arbuscula</name>
    <dbReference type="NCBI Taxonomy" id="114810"/>
    <lineage>
        <taxon>Eukaryota</taxon>
        <taxon>Fungi</taxon>
        <taxon>Dikarya</taxon>
        <taxon>Ascomycota</taxon>
        <taxon>Pezizomycotina</taxon>
        <taxon>Sordariomycetes</taxon>
        <taxon>Xylariomycetidae</taxon>
        <taxon>Xylariales</taxon>
        <taxon>Xylariaceae</taxon>
        <taxon>Xylaria</taxon>
    </lineage>
</organism>
<dbReference type="AlphaFoldDB" id="A0A9W8TMF9"/>
<evidence type="ECO:0008006" key="4">
    <source>
        <dbReference type="Google" id="ProtNLM"/>
    </source>
</evidence>
<accession>A0A9W8TMF9</accession>
<dbReference type="Proteomes" id="UP001148614">
    <property type="component" value="Unassembled WGS sequence"/>
</dbReference>
<evidence type="ECO:0000313" key="2">
    <source>
        <dbReference type="EMBL" id="KAJ3576031.1"/>
    </source>
</evidence>
<evidence type="ECO:0000256" key="1">
    <source>
        <dbReference type="SAM" id="MobiDB-lite"/>
    </source>
</evidence>
<sequence length="471" mass="52933">MSVPVPVAIRSTSRLGRLPGPRNIPPVSSARGIATTTSGVQTPHSPSDLQSRASPRQPSTPSYKDGKTRQGRRSAPQVYQVNAYKVTPYKLVETYTRQLDTKRPMLIRNLPGFLDNQSWFHHKDSRDGSFKDVQGGAKLNLTPGFGLLKEIFESAATGRTQRNVNPTTGPAEPVGVFDDLVAECKIARASLEGDHPPLLRFREWLDRSNFRYYSLDQTIAEIQEKYRTSPQQWLPFRAPLAFIRAVHQYNQDQEATAETLSRLQGESSDVHSQAACITGLYGLVILRETMSDEFPFPRIIRDIGQSTYQTKSCSIRAGVRPLRSDMRRYKRSTVVVGQLAGYSVVTLIPPQVKLLDGLPLEFHKRVPKNWDNSTMRFPLGSPSFSLSGKTWTREFEDELTASGDILVTTLVPGDGLLVPDGWWYGVRSINNELQLHATVTWFLSRSDAAVEDQEEHDRMSHLKQFPPWVAL</sequence>
<gene>
    <name evidence="2" type="ORF">NPX13_g3838</name>
</gene>
<protein>
    <recommendedName>
        <fullName evidence="4">JmjC domain-containing protein</fullName>
    </recommendedName>
</protein>
<feature type="compositionally biased region" description="Polar residues" evidence="1">
    <location>
        <begin position="34"/>
        <end position="62"/>
    </location>
</feature>
<dbReference type="Gene3D" id="2.60.120.650">
    <property type="entry name" value="Cupin"/>
    <property type="match status" value="1"/>
</dbReference>
<name>A0A9W8TMF9_9PEZI</name>
<keyword evidence="3" id="KW-1185">Reference proteome</keyword>
<feature type="region of interest" description="Disordered" evidence="1">
    <location>
        <begin position="1"/>
        <end position="76"/>
    </location>
</feature>
<evidence type="ECO:0000313" key="3">
    <source>
        <dbReference type="Proteomes" id="UP001148614"/>
    </source>
</evidence>